<protein>
    <submittedName>
        <fullName evidence="1">Uncharacterized protein</fullName>
    </submittedName>
</protein>
<proteinExistence type="predicted"/>
<keyword evidence="1" id="KW-0614">Plasmid</keyword>
<dbReference type="EMBL" id="MK110805">
    <property type="protein sequence ID" value="AZZ88946.1"/>
    <property type="molecule type" value="Genomic_DNA"/>
</dbReference>
<geneLocation type="plasmid" evidence="1">
    <name>p1610</name>
</geneLocation>
<organism evidence="1">
    <name type="scientific">Glaesserella parasuis</name>
    <name type="common">Haemophilus parasuis</name>
    <dbReference type="NCBI Taxonomy" id="738"/>
    <lineage>
        <taxon>Bacteria</taxon>
        <taxon>Pseudomonadati</taxon>
        <taxon>Pseudomonadota</taxon>
        <taxon>Gammaproteobacteria</taxon>
        <taxon>Pasteurellales</taxon>
        <taxon>Pasteurellaceae</taxon>
        <taxon>Glaesserella</taxon>
    </lineage>
</organism>
<dbReference type="AlphaFoldDB" id="A0A3S5XHJ3"/>
<sequence>MEIDKIIEKRIQAIKTAHASNRIECTVNEEEHLAMLERAKEPISNEEFAEREVRRIYAKYGVEYKP</sequence>
<accession>A0A3S5XHJ3</accession>
<reference evidence="1" key="1">
    <citation type="submission" date="2018-10" db="EMBL/GenBank/DDBJ databases">
        <authorList>
            <person name="Hu G.-Z."/>
            <person name="Sun H.-R."/>
        </authorList>
    </citation>
    <scope>NUCLEOTIDE SEQUENCE</scope>
    <source>
        <strain evidence="1">HP1610</strain>
        <plasmid evidence="1">p1610</plasmid>
    </source>
</reference>
<name>A0A3S5XHJ3_GLAPU</name>
<evidence type="ECO:0000313" key="1">
    <source>
        <dbReference type="EMBL" id="AZZ88946.1"/>
    </source>
</evidence>
<dbReference type="RefSeq" id="WP_039768363.1">
    <property type="nucleotide sequence ID" value="NZ_CP181437.1"/>
</dbReference>